<dbReference type="GO" id="GO:0003676">
    <property type="term" value="F:nucleic acid binding"/>
    <property type="evidence" value="ECO:0007669"/>
    <property type="project" value="InterPro"/>
</dbReference>
<name>A0A8H5QDN9_GIBSU</name>
<dbReference type="InterPro" id="IPR012337">
    <property type="entry name" value="RNaseH-like_sf"/>
</dbReference>
<dbReference type="Gene3D" id="3.30.420.10">
    <property type="entry name" value="Ribonuclease H-like superfamily/Ribonuclease H"/>
    <property type="match status" value="1"/>
</dbReference>
<organism evidence="1 2">
    <name type="scientific">Gibberella subglutinans</name>
    <name type="common">Fusarium subglutinans</name>
    <dbReference type="NCBI Taxonomy" id="42677"/>
    <lineage>
        <taxon>Eukaryota</taxon>
        <taxon>Fungi</taxon>
        <taxon>Dikarya</taxon>
        <taxon>Ascomycota</taxon>
        <taxon>Pezizomycotina</taxon>
        <taxon>Sordariomycetes</taxon>
        <taxon>Hypocreomycetidae</taxon>
        <taxon>Hypocreales</taxon>
        <taxon>Nectriaceae</taxon>
        <taxon>Fusarium</taxon>
        <taxon>Fusarium fujikuroi species complex</taxon>
    </lineage>
</organism>
<sequence length="166" mass="19406">MDVDQVAETLKRSGITPETIFICWHTNKFDLTILREFLEKGGYTGILPGDDKCFPLIPIFRKNVPKSLSMKLEVLFQVLYPAHNLIGHNHRALPDCQQTRLVCDCLDEMFEKSDDRSERWKKKALRCFYKKSMVQQSIADWLQPDKKRSADGLAELPIRNKRPRRQ</sequence>
<dbReference type="SUPFAM" id="SSF53098">
    <property type="entry name" value="Ribonuclease H-like"/>
    <property type="match status" value="1"/>
</dbReference>
<evidence type="ECO:0000313" key="2">
    <source>
        <dbReference type="Proteomes" id="UP000547976"/>
    </source>
</evidence>
<protein>
    <submittedName>
        <fullName evidence="1">Zinc finger protein</fullName>
    </submittedName>
</protein>
<dbReference type="AlphaFoldDB" id="A0A8H5QDN9"/>
<gene>
    <name evidence="1" type="ORF">FSUBG_1384</name>
</gene>
<dbReference type="OrthoDB" id="6077919at2759"/>
<keyword evidence="2" id="KW-1185">Reference proteome</keyword>
<accession>A0A8H5QDN9</accession>
<dbReference type="GeneID" id="59313491"/>
<dbReference type="EMBL" id="JAAOAV010000007">
    <property type="protein sequence ID" value="KAF5612577.1"/>
    <property type="molecule type" value="Genomic_DNA"/>
</dbReference>
<dbReference type="RefSeq" id="XP_036543094.1">
    <property type="nucleotide sequence ID" value="XM_036678773.1"/>
</dbReference>
<dbReference type="Proteomes" id="UP000547976">
    <property type="component" value="Unassembled WGS sequence"/>
</dbReference>
<reference evidence="1 2" key="1">
    <citation type="submission" date="2020-05" db="EMBL/GenBank/DDBJ databases">
        <title>Identification and distribution of gene clusters putatively required for synthesis of sphingolipid metabolism inhibitors in phylogenetically diverse species of the filamentous fungus Fusarium.</title>
        <authorList>
            <person name="Kim H.-S."/>
            <person name="Busman M."/>
            <person name="Brown D.W."/>
            <person name="Divon H."/>
            <person name="Uhlig S."/>
            <person name="Proctor R.H."/>
        </authorList>
    </citation>
    <scope>NUCLEOTIDE SEQUENCE [LARGE SCALE GENOMIC DNA]</scope>
    <source>
        <strain evidence="1 2">NRRL 66333</strain>
    </source>
</reference>
<comment type="caution">
    <text evidence="1">The sequence shown here is derived from an EMBL/GenBank/DDBJ whole genome shotgun (WGS) entry which is preliminary data.</text>
</comment>
<proteinExistence type="predicted"/>
<evidence type="ECO:0000313" key="1">
    <source>
        <dbReference type="EMBL" id="KAF5612577.1"/>
    </source>
</evidence>
<dbReference type="InterPro" id="IPR036397">
    <property type="entry name" value="RNaseH_sf"/>
</dbReference>